<gene>
    <name evidence="1" type="ORF">Amon02_000490300</name>
</gene>
<dbReference type="Proteomes" id="UP001165064">
    <property type="component" value="Unassembled WGS sequence"/>
</dbReference>
<reference evidence="1" key="1">
    <citation type="submission" date="2023-04" db="EMBL/GenBank/DDBJ databases">
        <title>Ambrosiozyma monospora NBRC 10751.</title>
        <authorList>
            <person name="Ichikawa N."/>
            <person name="Sato H."/>
            <person name="Tonouchi N."/>
        </authorList>
    </citation>
    <scope>NUCLEOTIDE SEQUENCE</scope>
    <source>
        <strain evidence="1">NBRC 10751</strain>
    </source>
</reference>
<sequence length="187" mass="20817">MLPIRPILFPLRPTTLTATSALRTSISPLLTKSYQCPNQQQQRTIKFFKKPDFSGFKFKSDPPGHIIGTVNEPFVPPPPDEYHGSYHWAYEKIVTLTMIPLMATPIVTGIAVPPAVDALCGVLLLLHAKAGFTSCIVDYIPLRKFGSWHKLALGLLSLGTWLGIYGVYVIETEENGIFNLLHQIWVS</sequence>
<accession>A0ACB5T5A1</accession>
<protein>
    <submittedName>
        <fullName evidence="1">Unnamed protein product</fullName>
    </submittedName>
</protein>
<evidence type="ECO:0000313" key="2">
    <source>
        <dbReference type="Proteomes" id="UP001165064"/>
    </source>
</evidence>
<proteinExistence type="predicted"/>
<dbReference type="EMBL" id="BSXS01003482">
    <property type="protein sequence ID" value="GME81387.1"/>
    <property type="molecule type" value="Genomic_DNA"/>
</dbReference>
<comment type="caution">
    <text evidence="1">The sequence shown here is derived from an EMBL/GenBank/DDBJ whole genome shotgun (WGS) entry which is preliminary data.</text>
</comment>
<keyword evidence="2" id="KW-1185">Reference proteome</keyword>
<evidence type="ECO:0000313" key="1">
    <source>
        <dbReference type="EMBL" id="GME81387.1"/>
    </source>
</evidence>
<organism evidence="1 2">
    <name type="scientific">Ambrosiozyma monospora</name>
    <name type="common">Yeast</name>
    <name type="synonym">Endomycopsis monosporus</name>
    <dbReference type="NCBI Taxonomy" id="43982"/>
    <lineage>
        <taxon>Eukaryota</taxon>
        <taxon>Fungi</taxon>
        <taxon>Dikarya</taxon>
        <taxon>Ascomycota</taxon>
        <taxon>Saccharomycotina</taxon>
        <taxon>Pichiomycetes</taxon>
        <taxon>Pichiales</taxon>
        <taxon>Pichiaceae</taxon>
        <taxon>Ambrosiozyma</taxon>
    </lineage>
</organism>
<name>A0ACB5T5A1_AMBMO</name>